<evidence type="ECO:0000313" key="13">
    <source>
        <dbReference type="Proteomes" id="UP000290797"/>
    </source>
</evidence>
<keyword evidence="8 10" id="KW-1133">Transmembrane helix</keyword>
<dbReference type="SUPFAM" id="SSF57850">
    <property type="entry name" value="RING/U-box"/>
    <property type="match status" value="1"/>
</dbReference>
<keyword evidence="5" id="KW-0863">Zinc-finger</keyword>
<feature type="domain" description="RING-CH-type" evidence="11">
    <location>
        <begin position="8"/>
        <end position="66"/>
    </location>
</feature>
<accession>A0A2D0ZPG7</accession>
<evidence type="ECO:0000256" key="7">
    <source>
        <dbReference type="ARBA" id="ARBA00022833"/>
    </source>
</evidence>
<proteinExistence type="predicted"/>
<evidence type="ECO:0000256" key="6">
    <source>
        <dbReference type="ARBA" id="ARBA00022786"/>
    </source>
</evidence>
<keyword evidence="6" id="KW-0833">Ubl conjugation pathway</keyword>
<dbReference type="PROSITE" id="PS51292">
    <property type="entry name" value="ZF_RING_CH"/>
    <property type="match status" value="1"/>
</dbReference>
<dbReference type="Proteomes" id="UP000290797">
    <property type="component" value="Segment"/>
</dbReference>
<dbReference type="GO" id="GO:0008270">
    <property type="term" value="F:zinc ion binding"/>
    <property type="evidence" value="ECO:0007669"/>
    <property type="project" value="UniProtKB-KW"/>
</dbReference>
<comment type="subcellular location">
    <subcellularLocation>
        <location evidence="1">Membrane</location>
        <topology evidence="1">Multi-pass membrane protein</topology>
    </subcellularLocation>
</comment>
<keyword evidence="2" id="KW-0808">Transferase</keyword>
<feature type="transmembrane region" description="Helical" evidence="10">
    <location>
        <begin position="85"/>
        <end position="107"/>
    </location>
</feature>
<dbReference type="InterPro" id="IPR013083">
    <property type="entry name" value="Znf_RING/FYVE/PHD"/>
</dbReference>
<dbReference type="GO" id="GO:0016020">
    <property type="term" value="C:membrane"/>
    <property type="evidence" value="ECO:0007669"/>
    <property type="project" value="UniProtKB-SubCell"/>
</dbReference>
<evidence type="ECO:0000256" key="2">
    <source>
        <dbReference type="ARBA" id="ARBA00022679"/>
    </source>
</evidence>
<dbReference type="InterPro" id="IPR011016">
    <property type="entry name" value="Znf_RING-CH"/>
</dbReference>
<evidence type="ECO:0000256" key="9">
    <source>
        <dbReference type="ARBA" id="ARBA00023136"/>
    </source>
</evidence>
<dbReference type="PANTHER" id="PTHR46065">
    <property type="entry name" value="E3 UBIQUITIN-PROTEIN LIGASE MARCH 2/3 FAMILY MEMBER"/>
    <property type="match status" value="1"/>
</dbReference>
<dbReference type="Pfam" id="PF12906">
    <property type="entry name" value="RINGv"/>
    <property type="match status" value="1"/>
</dbReference>
<dbReference type="Gene3D" id="3.30.40.10">
    <property type="entry name" value="Zinc/RING finger domain, C3HC4 (zinc finger)"/>
    <property type="match status" value="1"/>
</dbReference>
<keyword evidence="9 10" id="KW-0472">Membrane</keyword>
<evidence type="ECO:0000256" key="1">
    <source>
        <dbReference type="ARBA" id="ARBA00004141"/>
    </source>
</evidence>
<evidence type="ECO:0000259" key="11">
    <source>
        <dbReference type="PROSITE" id="PS51292"/>
    </source>
</evidence>
<evidence type="ECO:0000256" key="8">
    <source>
        <dbReference type="ARBA" id="ARBA00022989"/>
    </source>
</evidence>
<evidence type="ECO:0000313" key="12">
    <source>
        <dbReference type="EMBL" id="ATA58236.1"/>
    </source>
</evidence>
<keyword evidence="3 10" id="KW-0812">Transmembrane</keyword>
<feature type="transmembrane region" description="Helical" evidence="10">
    <location>
        <begin position="119"/>
        <end position="142"/>
    </location>
</feature>
<dbReference type="SMART" id="SM00744">
    <property type="entry name" value="RINGv"/>
    <property type="match status" value="1"/>
</dbReference>
<evidence type="ECO:0000256" key="4">
    <source>
        <dbReference type="ARBA" id="ARBA00022723"/>
    </source>
</evidence>
<evidence type="ECO:0000256" key="3">
    <source>
        <dbReference type="ARBA" id="ARBA00022692"/>
    </source>
</evidence>
<evidence type="ECO:0000256" key="10">
    <source>
        <dbReference type="SAM" id="Phobius"/>
    </source>
</evidence>
<dbReference type="OrthoDB" id="1130at548681"/>
<dbReference type="PANTHER" id="PTHR46065:SF3">
    <property type="entry name" value="FI20425P1"/>
    <property type="match status" value="1"/>
</dbReference>
<reference evidence="12" key="1">
    <citation type="journal article" date="2018" name="Virology">
        <title>Isolation, characterization and prevalence of a novel Gammaherpesvirus in Eptesicus fuscus, the North American big brown bat.</title>
        <authorList>
            <person name="Subudhi S."/>
            <person name="Rapin N."/>
            <person name="Dorville N."/>
            <person name="Hill J.E."/>
            <person name="Town J."/>
            <person name="Willis C.K."/>
            <person name="Bollinger T.K."/>
            <person name="Misra V."/>
        </authorList>
    </citation>
    <scope>NUCLEOTIDE SEQUENCE</scope>
</reference>
<protein>
    <submittedName>
        <fullName evidence="12">Ring finger and U-box domain</fullName>
    </submittedName>
</protein>
<keyword evidence="4" id="KW-0479">Metal-binding</keyword>
<name>A0A2D0ZPG7_9GAMA</name>
<evidence type="ECO:0000256" key="5">
    <source>
        <dbReference type="ARBA" id="ARBA00022771"/>
    </source>
</evidence>
<dbReference type="EMBL" id="MF385016">
    <property type="protein sequence ID" value="ATA58236.1"/>
    <property type="molecule type" value="Genomic_DNA"/>
</dbReference>
<keyword evidence="13" id="KW-1185">Reference proteome</keyword>
<dbReference type="GO" id="GO:0016740">
    <property type="term" value="F:transferase activity"/>
    <property type="evidence" value="ECO:0007669"/>
    <property type="project" value="UniProtKB-KW"/>
</dbReference>
<organism evidence="12">
    <name type="scientific">vespertilionid gammaherpesvirus 3</name>
    <dbReference type="NCBI Taxonomy" id="2846598"/>
    <lineage>
        <taxon>Viruses</taxon>
        <taxon>Duplodnaviria</taxon>
        <taxon>Heunggongvirae</taxon>
        <taxon>Peploviricota</taxon>
        <taxon>Herviviricetes</taxon>
        <taxon>Herpesvirales</taxon>
        <taxon>Orthoherpesviridae</taxon>
        <taxon>Gammaherpesvirinae</taxon>
        <taxon>Patagivirus</taxon>
        <taxon>Patagivirus vespertilionidgamma3</taxon>
    </lineage>
</organism>
<keyword evidence="7" id="KW-0862">Zinc</keyword>
<sequence>MPRFRIMEEAECEKMCRICQDNEGKMVAPCLCDGTARWAHPECILAWIDASGHRRCEVCSQAYETKEVLTSVFLWRCTPRLTKNVLLFLTVLAVSGASLACLCFATQKTFLDFDGHQQYVTTVGLMLLSMFVVWMLVCALVCGKWCAHVFEAFWKANAVRQVMSLPADLRATRSDADVDEGVSRIQTATDPFMAI</sequence>